<evidence type="ECO:0000256" key="5">
    <source>
        <dbReference type="ARBA" id="ARBA00023237"/>
    </source>
</evidence>
<evidence type="ECO:0000256" key="7">
    <source>
        <dbReference type="HAMAP-Rule" id="MF_00843"/>
    </source>
</evidence>
<evidence type="ECO:0000259" key="9">
    <source>
        <dbReference type="Pfam" id="PF04728"/>
    </source>
</evidence>
<comment type="function">
    <text evidence="7">A highly abundant outer membrane lipoprotein that controls the distance between the inner and outer membranes. The only protein known to be covalently linked to the peptidoglycan network (PGN). Also non-covalently binds the PGN. The link between the cell outer membrane and PGN contributes to maintenance of the structural and functional integrity of the cell envelope, and maintains the correct distance between the PGN and the outer membrane.</text>
</comment>
<feature type="signal peptide" evidence="8">
    <location>
        <begin position="1"/>
        <end position="25"/>
    </location>
</feature>
<dbReference type="PANTHER" id="PTHR38763:SF1">
    <property type="entry name" value="MAJOR OUTER MEMBRANE LIPOPROTEIN LPP"/>
    <property type="match status" value="1"/>
</dbReference>
<dbReference type="EMBL" id="LYBM01000013">
    <property type="protein sequence ID" value="ODA33775.1"/>
    <property type="molecule type" value="Genomic_DNA"/>
</dbReference>
<feature type="lipid moiety-binding region" description="N-palmitoyl cysteine" evidence="7">
    <location>
        <position position="20"/>
    </location>
</feature>
<evidence type="ECO:0000256" key="2">
    <source>
        <dbReference type="ARBA" id="ARBA00023088"/>
    </source>
</evidence>
<name>A0A1C3EKM1_9GAMM</name>
<dbReference type="InterPro" id="IPR006817">
    <property type="entry name" value="Lipoprotein_leucine-zipper_dom"/>
</dbReference>
<evidence type="ECO:0000256" key="1">
    <source>
        <dbReference type="ARBA" id="ARBA00022729"/>
    </source>
</evidence>
<dbReference type="OrthoDB" id="5593828at2"/>
<dbReference type="GO" id="GO:0008289">
    <property type="term" value="F:lipid binding"/>
    <property type="evidence" value="ECO:0007669"/>
    <property type="project" value="UniProtKB-UniRule"/>
</dbReference>
<dbReference type="SUPFAM" id="SSF58042">
    <property type="entry name" value="Outer membrane lipoprotein"/>
    <property type="match status" value="1"/>
</dbReference>
<accession>A0A1C3EKM1</accession>
<evidence type="ECO:0000256" key="6">
    <source>
        <dbReference type="ARBA" id="ARBA00023288"/>
    </source>
</evidence>
<proteinExistence type="inferred from homology"/>
<feature type="repeat" evidence="7">
    <location>
        <begin position="34"/>
        <end position="44"/>
    </location>
</feature>
<reference evidence="10 11" key="1">
    <citation type="submission" date="2016-05" db="EMBL/GenBank/DDBJ databases">
        <title>Genomic Taxonomy of the Vibrionaceae.</title>
        <authorList>
            <person name="Gomez-Gil B."/>
            <person name="Enciso-Ibarra J."/>
        </authorList>
    </citation>
    <scope>NUCLEOTIDE SEQUENCE [LARGE SCALE GENOMIC DNA]</scope>
    <source>
        <strain evidence="10 11">CAIM 1920</strain>
    </source>
</reference>
<keyword evidence="7" id="KW-0175">Coiled coil</keyword>
<dbReference type="AlphaFoldDB" id="A0A1C3EKM1"/>
<gene>
    <name evidence="7" type="primary">lpp</name>
    <name evidence="10" type="ORF">A8L45_09090</name>
</gene>
<dbReference type="Pfam" id="PF04728">
    <property type="entry name" value="LPP"/>
    <property type="match status" value="1"/>
</dbReference>
<protein>
    <recommendedName>
        <fullName evidence="7">Major outer membrane lipoprotein Lpp</fullName>
    </recommendedName>
</protein>
<keyword evidence="1 8" id="KW-0732">Signal</keyword>
<dbReference type="Proteomes" id="UP000094936">
    <property type="component" value="Unassembled WGS sequence"/>
</dbReference>
<keyword evidence="5 7" id="KW-0998">Cell outer membrane</keyword>
<dbReference type="GO" id="GO:0009279">
    <property type="term" value="C:cell outer membrane"/>
    <property type="evidence" value="ECO:0007669"/>
    <property type="project" value="UniProtKB-SubCell"/>
</dbReference>
<dbReference type="STRING" id="1080227.A8L45_09090"/>
<keyword evidence="7" id="KW-0677">Repeat</keyword>
<dbReference type="GO" id="GO:0042834">
    <property type="term" value="F:peptidoglycan binding"/>
    <property type="evidence" value="ECO:0007669"/>
    <property type="project" value="UniProtKB-UniRule"/>
</dbReference>
<keyword evidence="7" id="KW-0964">Secreted</keyword>
<keyword evidence="4 7" id="KW-0564">Palmitate</keyword>
<feature type="domain" description="Lipoprotein leucine-zipper" evidence="9">
    <location>
        <begin position="36"/>
        <end position="92"/>
    </location>
</feature>
<keyword evidence="11" id="KW-1185">Reference proteome</keyword>
<feature type="chain" id="PRO_5008673184" description="Major outer membrane lipoprotein Lpp" evidence="8">
    <location>
        <begin position="26"/>
        <end position="101"/>
    </location>
</feature>
<keyword evidence="3 7" id="KW-0472">Membrane</keyword>
<dbReference type="RefSeq" id="WP_068901454.1">
    <property type="nucleotide sequence ID" value="NZ_JBHUIF010000015.1"/>
</dbReference>
<evidence type="ECO:0000256" key="3">
    <source>
        <dbReference type="ARBA" id="ARBA00023136"/>
    </source>
</evidence>
<evidence type="ECO:0000313" key="10">
    <source>
        <dbReference type="EMBL" id="ODA33775.1"/>
    </source>
</evidence>
<comment type="subcellular location">
    <subcellularLocation>
        <location evidence="7">Cell outer membrane</location>
        <topology evidence="7">Lipid-anchor</topology>
        <orientation evidence="7">Periplasmic side</orientation>
    </subcellularLocation>
    <subcellularLocation>
        <location evidence="7">Secreted</location>
        <location evidence="7">Cell wall</location>
        <topology evidence="7">Peptidoglycan-anchor</topology>
    </subcellularLocation>
    <text evidence="7">Attached via its lipidated N-terminus to the inner leaflet of the outer membrane. Attached to the peptidoglycan network (PGN) via its C-terminus.</text>
</comment>
<keyword evidence="2 7" id="KW-0572">Peptidoglycan-anchor</keyword>
<dbReference type="GO" id="GO:0043580">
    <property type="term" value="P:periplasmic space organization"/>
    <property type="evidence" value="ECO:0007669"/>
    <property type="project" value="UniProtKB-UniRule"/>
</dbReference>
<dbReference type="InterPro" id="IPR016367">
    <property type="entry name" value="MOM_Lpp"/>
</dbReference>
<dbReference type="NCBIfam" id="NF040598">
    <property type="entry name" value="Ala_zip_lipo"/>
    <property type="match status" value="1"/>
</dbReference>
<feature type="coiled-coil region" evidence="7">
    <location>
        <begin position="37"/>
        <end position="64"/>
    </location>
</feature>
<keyword evidence="7" id="KW-0134">Cell wall</keyword>
<evidence type="ECO:0000313" key="11">
    <source>
        <dbReference type="Proteomes" id="UP000094936"/>
    </source>
</evidence>
<dbReference type="PROSITE" id="PS51257">
    <property type="entry name" value="PROKAR_LIPOPROTEIN"/>
    <property type="match status" value="1"/>
</dbReference>
<feature type="lipid moiety-binding region" description="S-diacylglycerol cysteine" evidence="7">
    <location>
        <position position="20"/>
    </location>
</feature>
<comment type="subunit">
    <text evidence="7">Homotrimer.</text>
</comment>
<evidence type="ECO:0000256" key="4">
    <source>
        <dbReference type="ARBA" id="ARBA00023139"/>
    </source>
</evidence>
<sequence length="101" mass="10757">MKKRLLALAPLACCALLVGCSSSNGVEKSVAGLSAKVYQLSSQVDQLTEQLEQVSEEAASLKGGIFDAKATSDLAYDEATRANERIDLMSQSIVKSQSYVK</sequence>
<dbReference type="HAMAP" id="MF_00843">
    <property type="entry name" value="Lpp"/>
    <property type="match status" value="1"/>
</dbReference>
<comment type="caution">
    <text evidence="7">Lacks conserved residue(s) required for the propagation of feature annotation.</text>
</comment>
<dbReference type="Gene3D" id="1.20.5.190">
    <property type="match status" value="1"/>
</dbReference>
<comment type="similarity">
    <text evidence="7">Belongs to the Lpp family.</text>
</comment>
<organism evidence="10 11">
    <name type="scientific">Veronia pacifica</name>
    <dbReference type="NCBI Taxonomy" id="1080227"/>
    <lineage>
        <taxon>Bacteria</taxon>
        <taxon>Pseudomonadati</taxon>
        <taxon>Pseudomonadota</taxon>
        <taxon>Gammaproteobacteria</taxon>
        <taxon>Vibrionales</taxon>
        <taxon>Vibrionaceae</taxon>
        <taxon>Veronia</taxon>
    </lineage>
</organism>
<keyword evidence="6 7" id="KW-0449">Lipoprotein</keyword>
<dbReference type="GO" id="GO:0030258">
    <property type="term" value="P:lipid modification"/>
    <property type="evidence" value="ECO:0007669"/>
    <property type="project" value="UniProtKB-UniRule"/>
</dbReference>
<comment type="caution">
    <text evidence="10">The sequence shown here is derived from an EMBL/GenBank/DDBJ whole genome shotgun (WGS) entry which is preliminary data.</text>
</comment>
<evidence type="ECO:0000256" key="8">
    <source>
        <dbReference type="SAM" id="SignalP"/>
    </source>
</evidence>
<dbReference type="PANTHER" id="PTHR38763">
    <property type="entry name" value="MAJOR OUTER MEMBRANE PROLIPOPROTEIN LPP"/>
    <property type="match status" value="1"/>
</dbReference>